<feature type="coiled-coil region" evidence="1">
    <location>
        <begin position="403"/>
        <end position="437"/>
    </location>
</feature>
<evidence type="ECO:0008006" key="6">
    <source>
        <dbReference type="Google" id="ProtNLM"/>
    </source>
</evidence>
<dbReference type="PROSITE" id="PS50112">
    <property type="entry name" value="PAS"/>
    <property type="match status" value="2"/>
</dbReference>
<dbReference type="InterPro" id="IPR013767">
    <property type="entry name" value="PAS_fold"/>
</dbReference>
<feature type="domain" description="PAS" evidence="2">
    <location>
        <begin position="455"/>
        <end position="506"/>
    </location>
</feature>
<dbReference type="InterPro" id="IPR052155">
    <property type="entry name" value="Biofilm_reg_signaling"/>
</dbReference>
<dbReference type="Proteomes" id="UP000030185">
    <property type="component" value="Unassembled WGS sequence"/>
</dbReference>
<evidence type="ECO:0000259" key="2">
    <source>
        <dbReference type="PROSITE" id="PS50112"/>
    </source>
</evidence>
<comment type="caution">
    <text evidence="4">The sequence shown here is derived from an EMBL/GenBank/DDBJ whole genome shotgun (WGS) entry which is preliminary data.</text>
</comment>
<dbReference type="Gene3D" id="3.30.450.40">
    <property type="match status" value="1"/>
</dbReference>
<dbReference type="CDD" id="cd00130">
    <property type="entry name" value="PAS"/>
    <property type="match status" value="2"/>
</dbReference>
<name>A0A098LIY2_9BACT</name>
<dbReference type="AlphaFoldDB" id="A0A098LIY2"/>
<dbReference type="STRING" id="153721.MYP_3566"/>
<dbReference type="InterPro" id="IPR003018">
    <property type="entry name" value="GAF"/>
</dbReference>
<evidence type="ECO:0000313" key="5">
    <source>
        <dbReference type="Proteomes" id="UP000030185"/>
    </source>
</evidence>
<dbReference type="eggNOG" id="COG2203">
    <property type="taxonomic scope" value="Bacteria"/>
</dbReference>
<dbReference type="RefSeq" id="WP_052430297.1">
    <property type="nucleotide sequence ID" value="NZ_BBLT01000007.1"/>
</dbReference>
<evidence type="ECO:0000313" key="4">
    <source>
        <dbReference type="EMBL" id="GAL86337.1"/>
    </source>
</evidence>
<dbReference type="InterPro" id="IPR000700">
    <property type="entry name" value="PAS-assoc_C"/>
</dbReference>
<dbReference type="PANTHER" id="PTHR44757">
    <property type="entry name" value="DIGUANYLATE CYCLASE DGCP"/>
    <property type="match status" value="1"/>
</dbReference>
<dbReference type="SMART" id="SM00065">
    <property type="entry name" value="GAF"/>
    <property type="match status" value="1"/>
</dbReference>
<dbReference type="OrthoDB" id="1120715at2"/>
<gene>
    <name evidence="4" type="ORF">MYP_3566</name>
</gene>
<dbReference type="Pfam" id="PF13426">
    <property type="entry name" value="PAS_9"/>
    <property type="match status" value="1"/>
</dbReference>
<dbReference type="NCBIfam" id="TIGR00229">
    <property type="entry name" value="sensory_box"/>
    <property type="match status" value="2"/>
</dbReference>
<keyword evidence="5" id="KW-1185">Reference proteome</keyword>
<organism evidence="4 5">
    <name type="scientific">Sporocytophaga myxococcoides</name>
    <dbReference type="NCBI Taxonomy" id="153721"/>
    <lineage>
        <taxon>Bacteria</taxon>
        <taxon>Pseudomonadati</taxon>
        <taxon>Bacteroidota</taxon>
        <taxon>Cytophagia</taxon>
        <taxon>Cytophagales</taxon>
        <taxon>Cytophagaceae</taxon>
        <taxon>Sporocytophaga</taxon>
    </lineage>
</organism>
<dbReference type="SMART" id="SM00091">
    <property type="entry name" value="PAS"/>
    <property type="match status" value="2"/>
</dbReference>
<evidence type="ECO:0000259" key="3">
    <source>
        <dbReference type="PROSITE" id="PS50113"/>
    </source>
</evidence>
<dbReference type="SMART" id="SM00086">
    <property type="entry name" value="PAC"/>
    <property type="match status" value="2"/>
</dbReference>
<dbReference type="PROSITE" id="PS50113">
    <property type="entry name" value="PAC"/>
    <property type="match status" value="2"/>
</dbReference>
<feature type="coiled-coil region" evidence="1">
    <location>
        <begin position="248"/>
        <end position="282"/>
    </location>
</feature>
<evidence type="ECO:0000256" key="1">
    <source>
        <dbReference type="SAM" id="Coils"/>
    </source>
</evidence>
<feature type="domain" description="PAC" evidence="3">
    <location>
        <begin position="508"/>
        <end position="560"/>
    </location>
</feature>
<keyword evidence="1" id="KW-0175">Coiled coil</keyword>
<dbReference type="PANTHER" id="PTHR44757:SF2">
    <property type="entry name" value="BIOFILM ARCHITECTURE MAINTENANCE PROTEIN MBAA"/>
    <property type="match status" value="1"/>
</dbReference>
<feature type="coiled-coil region" evidence="1">
    <location>
        <begin position="548"/>
        <end position="621"/>
    </location>
</feature>
<accession>A0A098LIY2</accession>
<dbReference type="EMBL" id="BBLT01000007">
    <property type="protein sequence ID" value="GAL86337.1"/>
    <property type="molecule type" value="Genomic_DNA"/>
</dbReference>
<feature type="domain" description="PAS" evidence="2">
    <location>
        <begin position="282"/>
        <end position="352"/>
    </location>
</feature>
<dbReference type="SUPFAM" id="SSF55785">
    <property type="entry name" value="PYP-like sensor domain (PAS domain)"/>
    <property type="match status" value="2"/>
</dbReference>
<proteinExistence type="predicted"/>
<dbReference type="InterPro" id="IPR000014">
    <property type="entry name" value="PAS"/>
</dbReference>
<dbReference type="SUPFAM" id="SSF55781">
    <property type="entry name" value="GAF domain-like"/>
    <property type="match status" value="1"/>
</dbReference>
<sequence>MSYKIVKGNYLKNLHEQIEKLRKDVVSATDFIKNIEKGDLNAEYTGDAEDKNSLIHALLSMREQMQLIAVREGERNWVTEGLAKFADILRTKNENIKILSENIISNLVNYLKANQGSFFILNDEDENDRFLELMACYAYDRKKFAQKRVEIGEGLLGQSFLEKETTYLTQIPENYLNITSGLGEALPRAIIIVPIKVNDVVYGMLEIASFTEFKAHHKEFLEKLGESIASSISSVKISERTQKLLHASQIASEEMKSQEEELRQNMEEMHATQEELARHAAESKSLLAALDSIAVVVEYSLQGDILKVNDKMRVISGLQEEELIGLNLFDFCQSETEKVEAKAMWEDIIRGKSVTKVGKHKSDGGFIWLQEYYSPIIDRNGDLIRILEIAIDISETKRQELLLSEKADEMRAQEEELRQNMEEMQTIQEELSLKEAESKSLLSAIDSLAILTEYDIDGNMLKINDQIEKIIGIPGNTLVGQNYMSFCETEDEKAEGTLMWQNLKQGQSYVKIRKMKLENKCFWLQEFYNPVMDHDGRIQKVYGIIIDISDSKRQEDELIEKAELMKAQEEELMQSMEEMQSIQDELSQKAKEMEEALELEKEKAKQVENEYKAKIAALEQKLSGKK</sequence>
<dbReference type="eggNOG" id="COG2202">
    <property type="taxonomic scope" value="Bacteria"/>
</dbReference>
<dbReference type="Pfam" id="PF13185">
    <property type="entry name" value="GAF_2"/>
    <property type="match status" value="1"/>
</dbReference>
<dbReference type="InterPro" id="IPR001610">
    <property type="entry name" value="PAC"/>
</dbReference>
<feature type="domain" description="PAC" evidence="3">
    <location>
        <begin position="353"/>
        <end position="405"/>
    </location>
</feature>
<reference evidence="4 5" key="1">
    <citation type="submission" date="2014-09" db="EMBL/GenBank/DDBJ databases">
        <title>Sporocytophaga myxococcoides PG-01 genome sequencing.</title>
        <authorList>
            <person name="Liu L."/>
            <person name="Gao P.J."/>
            <person name="Chen G.J."/>
            <person name="Wang L.S."/>
        </authorList>
    </citation>
    <scope>NUCLEOTIDE SEQUENCE [LARGE SCALE GENOMIC DNA]</scope>
    <source>
        <strain evidence="4 5">PG-01</strain>
    </source>
</reference>
<dbReference type="Gene3D" id="3.30.450.20">
    <property type="entry name" value="PAS domain"/>
    <property type="match status" value="2"/>
</dbReference>
<dbReference type="InterPro" id="IPR029016">
    <property type="entry name" value="GAF-like_dom_sf"/>
</dbReference>
<dbReference type="InterPro" id="IPR035965">
    <property type="entry name" value="PAS-like_dom_sf"/>
</dbReference>
<dbReference type="Pfam" id="PF00989">
    <property type="entry name" value="PAS"/>
    <property type="match status" value="1"/>
</dbReference>
<protein>
    <recommendedName>
        <fullName evidence="6">PAS domain S-box protein</fullName>
    </recommendedName>
</protein>